<reference evidence="2 3" key="1">
    <citation type="submission" date="2023-10" db="EMBL/GenBank/DDBJ databases">
        <authorList>
            <person name="Maclean D."/>
            <person name="Macfadyen A."/>
        </authorList>
    </citation>
    <scope>NUCLEOTIDE SEQUENCE [LARGE SCALE GENOMIC DNA]</scope>
</reference>
<gene>
    <name evidence="2" type="ORF">CVIRNUC_003324</name>
</gene>
<keyword evidence="1" id="KW-0472">Membrane</keyword>
<proteinExistence type="predicted"/>
<comment type="caution">
    <text evidence="2">The sequence shown here is derived from an EMBL/GenBank/DDBJ whole genome shotgun (WGS) entry which is preliminary data.</text>
</comment>
<evidence type="ECO:0000313" key="3">
    <source>
        <dbReference type="Proteomes" id="UP001314263"/>
    </source>
</evidence>
<accession>A0AAV1HY95</accession>
<protein>
    <submittedName>
        <fullName evidence="2">Uncharacterized protein</fullName>
    </submittedName>
</protein>
<evidence type="ECO:0000256" key="1">
    <source>
        <dbReference type="SAM" id="Phobius"/>
    </source>
</evidence>
<name>A0AAV1HY95_9CHLO</name>
<dbReference type="EMBL" id="CAUYUE010000004">
    <property type="protein sequence ID" value="CAK0766097.1"/>
    <property type="molecule type" value="Genomic_DNA"/>
</dbReference>
<dbReference type="AlphaFoldDB" id="A0AAV1HY95"/>
<sequence length="230" mass="25490">MYVIEGLQELYMVQKGIDEPHIPINIQSMPLVRVIAALDPQKMQAQLALLPAHQLRKLFRKSETFQNSDALGLFRERLEQMQATMSKPSKRDVDSALSMFLSPQLKLLFSGLLLPKYAIQSGGGLVTIVRQWWSKFVVFFFVLIVGIVDMLIYSTISVIVQPVVSALQSAGQNFIKNAQTNEVKAAGRLFGLGSAAIDGTHRVLRIMARKSVLLLGAEPDFVGKAFTEAT</sequence>
<evidence type="ECO:0000313" key="2">
    <source>
        <dbReference type="EMBL" id="CAK0766097.1"/>
    </source>
</evidence>
<organism evidence="2 3">
    <name type="scientific">Coccomyxa viridis</name>
    <dbReference type="NCBI Taxonomy" id="1274662"/>
    <lineage>
        <taxon>Eukaryota</taxon>
        <taxon>Viridiplantae</taxon>
        <taxon>Chlorophyta</taxon>
        <taxon>core chlorophytes</taxon>
        <taxon>Trebouxiophyceae</taxon>
        <taxon>Trebouxiophyceae incertae sedis</taxon>
        <taxon>Coccomyxaceae</taxon>
        <taxon>Coccomyxa</taxon>
    </lineage>
</organism>
<keyword evidence="3" id="KW-1185">Reference proteome</keyword>
<dbReference type="Proteomes" id="UP001314263">
    <property type="component" value="Unassembled WGS sequence"/>
</dbReference>
<keyword evidence="1" id="KW-0812">Transmembrane</keyword>
<feature type="transmembrane region" description="Helical" evidence="1">
    <location>
        <begin position="136"/>
        <end position="160"/>
    </location>
</feature>
<feature type="transmembrane region" description="Helical" evidence="1">
    <location>
        <begin position="107"/>
        <end position="129"/>
    </location>
</feature>
<keyword evidence="1" id="KW-1133">Transmembrane helix</keyword>